<reference evidence="2" key="1">
    <citation type="journal article" date="2019" name="Int. J. Syst. Evol. Microbiol.">
        <title>The Global Catalogue of Microorganisms (GCM) 10K type strain sequencing project: providing services to taxonomists for standard genome sequencing and annotation.</title>
        <authorList>
            <consortium name="The Broad Institute Genomics Platform"/>
            <consortium name="The Broad Institute Genome Sequencing Center for Infectious Disease"/>
            <person name="Wu L."/>
            <person name="Ma J."/>
        </authorList>
    </citation>
    <scope>NUCLEOTIDE SEQUENCE [LARGE SCALE GENOMIC DNA]</scope>
    <source>
        <strain evidence="2">JCM 31486</strain>
    </source>
</reference>
<sequence length="89" mass="10047">MFATTVCDGFGKFCGGVPFEPTNTMFHTDPFQPPLRSELRVRNCCWEPETVTPSIRESAIRPPLAQPSPPFHSCTWPERCIRRYGAACD</sequence>
<protein>
    <submittedName>
        <fullName evidence="1">Uncharacterized protein</fullName>
    </submittedName>
</protein>
<dbReference type="EMBL" id="JBHTIS010001137">
    <property type="protein sequence ID" value="MFD1047560.1"/>
    <property type="molecule type" value="Genomic_DNA"/>
</dbReference>
<dbReference type="Proteomes" id="UP001597045">
    <property type="component" value="Unassembled WGS sequence"/>
</dbReference>
<gene>
    <name evidence="1" type="ORF">ACFQ1S_19460</name>
</gene>
<evidence type="ECO:0000313" key="2">
    <source>
        <dbReference type="Proteomes" id="UP001597045"/>
    </source>
</evidence>
<organism evidence="1 2">
    <name type="scientific">Kibdelosporangium lantanae</name>
    <dbReference type="NCBI Taxonomy" id="1497396"/>
    <lineage>
        <taxon>Bacteria</taxon>
        <taxon>Bacillati</taxon>
        <taxon>Actinomycetota</taxon>
        <taxon>Actinomycetes</taxon>
        <taxon>Pseudonocardiales</taxon>
        <taxon>Pseudonocardiaceae</taxon>
        <taxon>Kibdelosporangium</taxon>
    </lineage>
</organism>
<evidence type="ECO:0000313" key="1">
    <source>
        <dbReference type="EMBL" id="MFD1047560.1"/>
    </source>
</evidence>
<keyword evidence="2" id="KW-1185">Reference proteome</keyword>
<feature type="non-terminal residue" evidence="1">
    <location>
        <position position="89"/>
    </location>
</feature>
<accession>A0ABW3MEX3</accession>
<comment type="caution">
    <text evidence="1">The sequence shown here is derived from an EMBL/GenBank/DDBJ whole genome shotgun (WGS) entry which is preliminary data.</text>
</comment>
<proteinExistence type="predicted"/>
<name>A0ABW3MEX3_9PSEU</name>